<evidence type="ECO:0000256" key="2">
    <source>
        <dbReference type="ARBA" id="ARBA00023169"/>
    </source>
</evidence>
<protein>
    <submittedName>
        <fullName evidence="4">Undecaprenyl-phosphate galactosephosphotransferase</fullName>
        <ecNumber evidence="4">2.7.8.6</ecNumber>
    </submittedName>
</protein>
<keyword evidence="5" id="KW-1185">Reference proteome</keyword>
<dbReference type="InterPro" id="IPR003362">
    <property type="entry name" value="Bact_transf"/>
</dbReference>
<organism evidence="4 5">
    <name type="scientific">Limimaricola hongkongensis DSM 17492</name>
    <dbReference type="NCBI Taxonomy" id="1122180"/>
    <lineage>
        <taxon>Bacteria</taxon>
        <taxon>Pseudomonadati</taxon>
        <taxon>Pseudomonadota</taxon>
        <taxon>Alphaproteobacteria</taxon>
        <taxon>Rhodobacterales</taxon>
        <taxon>Paracoccaceae</taxon>
        <taxon>Limimaricola</taxon>
    </lineage>
</organism>
<dbReference type="OrthoDB" id="9808602at2"/>
<dbReference type="STRING" id="1122180.Lokhon_02413"/>
<evidence type="ECO:0000313" key="5">
    <source>
        <dbReference type="Proteomes" id="UP000025047"/>
    </source>
</evidence>
<keyword evidence="4" id="KW-0808">Transferase</keyword>
<dbReference type="Proteomes" id="UP000025047">
    <property type="component" value="Unassembled WGS sequence"/>
</dbReference>
<gene>
    <name evidence="4" type="ORF">Lokhon_02413</name>
</gene>
<dbReference type="PATRIC" id="fig|1122180.6.peg.2396"/>
<sequence>MTAAKRALDLAVAILLLALLWPVLAALVLLLLLKEGRPVFYVAERMRTPHEAFGLIKLRTMRPAAYGTRATGVTGGDKSDRMSGLHRALRRSRADELPQLWNVIRGDISLVGPRPPLRIYVEAFPELYERVLRSRPGITGLASLRYHATEERLLSACGSAEETDAVYRRRCVPRKAALDLIYQRHAGPCYDLKLIAATAAGVLRPRSGRFRARARLRRVPATHDE</sequence>
<dbReference type="HOGENOM" id="CLU_024920_1_2_5"/>
<dbReference type="GO" id="GO:0047360">
    <property type="term" value="F:undecaprenyl-phosphate galactose phosphotransferase activity"/>
    <property type="evidence" value="ECO:0007669"/>
    <property type="project" value="UniProtKB-EC"/>
</dbReference>
<dbReference type="RefSeq" id="WP_017929655.1">
    <property type="nucleotide sequence ID" value="NZ_KB823003.1"/>
</dbReference>
<dbReference type="PANTHER" id="PTHR30576:SF0">
    <property type="entry name" value="UNDECAPRENYL-PHOSPHATE N-ACETYLGALACTOSAMINYL 1-PHOSPHATE TRANSFERASE-RELATED"/>
    <property type="match status" value="1"/>
</dbReference>
<comment type="similarity">
    <text evidence="1">Belongs to the bacterial sugar transferase family.</text>
</comment>
<dbReference type="AlphaFoldDB" id="A0A017H8R4"/>
<keyword evidence="2" id="KW-0270">Exopolysaccharide synthesis</keyword>
<dbReference type="eggNOG" id="COG2148">
    <property type="taxonomic scope" value="Bacteria"/>
</dbReference>
<dbReference type="EC" id="2.7.8.6" evidence="4"/>
<comment type="caution">
    <text evidence="4">The sequence shown here is derived from an EMBL/GenBank/DDBJ whole genome shotgun (WGS) entry which is preliminary data.</text>
</comment>
<proteinExistence type="inferred from homology"/>
<reference evidence="4 5" key="1">
    <citation type="submission" date="2013-03" db="EMBL/GenBank/DDBJ databases">
        <authorList>
            <person name="Fiebig A."/>
            <person name="Goeker M."/>
            <person name="Klenk H.-P.P."/>
        </authorList>
    </citation>
    <scope>NUCLEOTIDE SEQUENCE [LARGE SCALE GENOMIC DNA]</scope>
    <source>
        <strain evidence="4 5">DSM 17492</strain>
    </source>
</reference>
<dbReference type="Pfam" id="PF02397">
    <property type="entry name" value="Bac_transf"/>
    <property type="match status" value="1"/>
</dbReference>
<dbReference type="EMBL" id="APGJ01000007">
    <property type="protein sequence ID" value="EYD70771.1"/>
    <property type="molecule type" value="Genomic_DNA"/>
</dbReference>
<dbReference type="PANTHER" id="PTHR30576">
    <property type="entry name" value="COLANIC BIOSYNTHESIS UDP-GLUCOSE LIPID CARRIER TRANSFERASE"/>
    <property type="match status" value="1"/>
</dbReference>
<evidence type="ECO:0000259" key="3">
    <source>
        <dbReference type="Pfam" id="PF02397"/>
    </source>
</evidence>
<evidence type="ECO:0000313" key="4">
    <source>
        <dbReference type="EMBL" id="EYD70771.1"/>
    </source>
</evidence>
<evidence type="ECO:0000256" key="1">
    <source>
        <dbReference type="ARBA" id="ARBA00006464"/>
    </source>
</evidence>
<feature type="domain" description="Bacterial sugar transferase" evidence="3">
    <location>
        <begin position="5"/>
        <end position="203"/>
    </location>
</feature>
<dbReference type="GO" id="GO:0000271">
    <property type="term" value="P:polysaccharide biosynthetic process"/>
    <property type="evidence" value="ECO:0007669"/>
    <property type="project" value="UniProtKB-KW"/>
</dbReference>
<accession>A0A017H8R4</accession>
<name>A0A017H8R4_9RHOB</name>